<evidence type="ECO:0000256" key="2">
    <source>
        <dbReference type="ARBA" id="ARBA00023002"/>
    </source>
</evidence>
<evidence type="ECO:0000259" key="3">
    <source>
        <dbReference type="Pfam" id="PF02525"/>
    </source>
</evidence>
<sequence length="262" mass="28469">MRGGIEPLSPHMRILIVYAHPEPDSLTGALKDVAVHHLRGAGHEVVVSDLYAMGWKAQADAGDFGETGAGTFMQASGEAYANGTLAADIKAEQDKLRWADVVLMHFPLWWYSMPAILKGWVDRVFTNGFAYGSGSTALPRYGAGALSGRRAMLVVSIGGREPAYSDRGINGHIDDLLFPIHHGILYYPGMDVLPPFLVHGTIRVDSERFADIAADLRDRLAGIETIEPIPYRTQAGGDYDRSLRLRDGLGRDATGFALHRAG</sequence>
<dbReference type="Gene3D" id="3.40.50.360">
    <property type="match status" value="1"/>
</dbReference>
<name>A0A378WRD0_9NOCA</name>
<reference evidence="4 5" key="1">
    <citation type="submission" date="2018-06" db="EMBL/GenBank/DDBJ databases">
        <authorList>
            <consortium name="Pathogen Informatics"/>
            <person name="Doyle S."/>
        </authorList>
    </citation>
    <scope>NUCLEOTIDE SEQUENCE [LARGE SCALE GENOMIC DNA]</scope>
    <source>
        <strain evidence="4 5">NCTC13184</strain>
    </source>
</reference>
<dbReference type="PANTHER" id="PTHR10204:SF34">
    <property type="entry name" value="NAD(P)H DEHYDROGENASE [QUINONE] 1 ISOFORM 1"/>
    <property type="match status" value="1"/>
</dbReference>
<protein>
    <submittedName>
        <fullName evidence="4">Glutathione-regulated potassium-efflux system ancillary protein kefF</fullName>
    </submittedName>
</protein>
<dbReference type="Proteomes" id="UP000255082">
    <property type="component" value="Unassembled WGS sequence"/>
</dbReference>
<dbReference type="GO" id="GO:0005829">
    <property type="term" value="C:cytosol"/>
    <property type="evidence" value="ECO:0007669"/>
    <property type="project" value="TreeGrafter"/>
</dbReference>
<evidence type="ECO:0000313" key="5">
    <source>
        <dbReference type="Proteomes" id="UP000255082"/>
    </source>
</evidence>
<keyword evidence="2" id="KW-0560">Oxidoreductase</keyword>
<accession>A0A378WRD0</accession>
<feature type="domain" description="Flavodoxin-like fold" evidence="3">
    <location>
        <begin position="12"/>
        <end position="218"/>
    </location>
</feature>
<evidence type="ECO:0000313" key="4">
    <source>
        <dbReference type="EMBL" id="SUA43679.1"/>
    </source>
</evidence>
<dbReference type="InterPro" id="IPR029039">
    <property type="entry name" value="Flavoprotein-like_sf"/>
</dbReference>
<evidence type="ECO:0000256" key="1">
    <source>
        <dbReference type="ARBA" id="ARBA00006252"/>
    </source>
</evidence>
<dbReference type="EMBL" id="UGRU01000001">
    <property type="protein sequence ID" value="SUA43679.1"/>
    <property type="molecule type" value="Genomic_DNA"/>
</dbReference>
<proteinExistence type="inferred from homology"/>
<dbReference type="Pfam" id="PF02525">
    <property type="entry name" value="Flavodoxin_2"/>
    <property type="match status" value="1"/>
</dbReference>
<dbReference type="GO" id="GO:0003955">
    <property type="term" value="F:NAD(P)H dehydrogenase (quinone) activity"/>
    <property type="evidence" value="ECO:0007669"/>
    <property type="project" value="TreeGrafter"/>
</dbReference>
<dbReference type="SUPFAM" id="SSF52218">
    <property type="entry name" value="Flavoproteins"/>
    <property type="match status" value="1"/>
</dbReference>
<dbReference type="PANTHER" id="PTHR10204">
    <property type="entry name" value="NAD P H OXIDOREDUCTASE-RELATED"/>
    <property type="match status" value="1"/>
</dbReference>
<organism evidence="4 5">
    <name type="scientific">Nocardia africana</name>
    <dbReference type="NCBI Taxonomy" id="134964"/>
    <lineage>
        <taxon>Bacteria</taxon>
        <taxon>Bacillati</taxon>
        <taxon>Actinomycetota</taxon>
        <taxon>Actinomycetes</taxon>
        <taxon>Mycobacteriales</taxon>
        <taxon>Nocardiaceae</taxon>
        <taxon>Nocardia</taxon>
    </lineage>
</organism>
<dbReference type="InterPro" id="IPR051545">
    <property type="entry name" value="NAD(P)H_dehydrogenase_qn"/>
</dbReference>
<comment type="similarity">
    <text evidence="1">Belongs to the NAD(P)H dehydrogenase (quinone) family.</text>
</comment>
<gene>
    <name evidence="4" type="primary">kefF_1</name>
    <name evidence="4" type="ORF">NCTC13184_03049</name>
</gene>
<dbReference type="AlphaFoldDB" id="A0A378WRD0"/>
<dbReference type="InterPro" id="IPR003680">
    <property type="entry name" value="Flavodoxin_fold"/>
</dbReference>